<keyword evidence="2" id="KW-1185">Reference proteome</keyword>
<dbReference type="Proteomes" id="UP001596109">
    <property type="component" value="Unassembled WGS sequence"/>
</dbReference>
<comment type="caution">
    <text evidence="1">The sequence shown here is derived from an EMBL/GenBank/DDBJ whole genome shotgun (WGS) entry which is preliminary data.</text>
</comment>
<evidence type="ECO:0000313" key="1">
    <source>
        <dbReference type="EMBL" id="MFC5591703.1"/>
    </source>
</evidence>
<protein>
    <submittedName>
        <fullName evidence="1">Uncharacterized protein</fullName>
    </submittedName>
</protein>
<proteinExistence type="predicted"/>
<evidence type="ECO:0000313" key="2">
    <source>
        <dbReference type="Proteomes" id="UP001596109"/>
    </source>
</evidence>
<name>A0ABW0TTL3_9BACL</name>
<organism evidence="1 2">
    <name type="scientific">Sporosarcina soli</name>
    <dbReference type="NCBI Taxonomy" id="334736"/>
    <lineage>
        <taxon>Bacteria</taxon>
        <taxon>Bacillati</taxon>
        <taxon>Bacillota</taxon>
        <taxon>Bacilli</taxon>
        <taxon>Bacillales</taxon>
        <taxon>Caryophanaceae</taxon>
        <taxon>Sporosarcina</taxon>
    </lineage>
</organism>
<dbReference type="RefSeq" id="WP_381439825.1">
    <property type="nucleotide sequence ID" value="NZ_JBHSNO010000016.1"/>
</dbReference>
<accession>A0ABW0TTL3</accession>
<dbReference type="EMBL" id="JBHSNO010000016">
    <property type="protein sequence ID" value="MFC5591703.1"/>
    <property type="molecule type" value="Genomic_DNA"/>
</dbReference>
<gene>
    <name evidence="1" type="ORF">ACFPRA_22715</name>
</gene>
<sequence>MLSTKEELRNRKKQKFLKVCATLRVCDSCMFKELVMMGDRSNDREMVESLCGGCPNYKEMRIVGDELWKIDTNIEAILEKRQDITTHEIMTLLKEGVPKKRIREALGMKSVIEFREFISILSQIRTGECTDENIRRHN</sequence>
<reference evidence="2" key="1">
    <citation type="journal article" date="2019" name="Int. J. Syst. Evol. Microbiol.">
        <title>The Global Catalogue of Microorganisms (GCM) 10K type strain sequencing project: providing services to taxonomists for standard genome sequencing and annotation.</title>
        <authorList>
            <consortium name="The Broad Institute Genomics Platform"/>
            <consortium name="The Broad Institute Genome Sequencing Center for Infectious Disease"/>
            <person name="Wu L."/>
            <person name="Ma J."/>
        </authorList>
    </citation>
    <scope>NUCLEOTIDE SEQUENCE [LARGE SCALE GENOMIC DNA]</scope>
    <source>
        <strain evidence="2">CGMCC 4.1434</strain>
    </source>
</reference>